<evidence type="ECO:0000313" key="2">
    <source>
        <dbReference type="Proteomes" id="UP000632659"/>
    </source>
</evidence>
<comment type="caution">
    <text evidence="1">The sequence shown here is derived from an EMBL/GenBank/DDBJ whole genome shotgun (WGS) entry which is preliminary data.</text>
</comment>
<accession>A0A8J6P5V9</accession>
<organism evidence="1 2">
    <name type="scientific">Massiliimalia timonensis</name>
    <dbReference type="NCBI Taxonomy" id="1987501"/>
    <lineage>
        <taxon>Bacteria</taxon>
        <taxon>Bacillati</taxon>
        <taxon>Bacillota</taxon>
        <taxon>Clostridia</taxon>
        <taxon>Eubacteriales</taxon>
        <taxon>Oscillospiraceae</taxon>
        <taxon>Massiliimalia</taxon>
    </lineage>
</organism>
<dbReference type="RefSeq" id="WP_093987789.1">
    <property type="nucleotide sequence ID" value="NZ_FYDD01000002.1"/>
</dbReference>
<protein>
    <submittedName>
        <fullName evidence="1">Uncharacterized protein</fullName>
    </submittedName>
</protein>
<dbReference type="OrthoDB" id="2570349at2"/>
<reference evidence="1" key="1">
    <citation type="submission" date="2020-08" db="EMBL/GenBank/DDBJ databases">
        <title>Genome public.</title>
        <authorList>
            <person name="Liu C."/>
            <person name="Sun Q."/>
        </authorList>
    </citation>
    <scope>NUCLEOTIDE SEQUENCE</scope>
    <source>
        <strain evidence="1">NSJ-15</strain>
    </source>
</reference>
<dbReference type="EMBL" id="JACRTL010000006">
    <property type="protein sequence ID" value="MBC8611598.1"/>
    <property type="molecule type" value="Genomic_DNA"/>
</dbReference>
<dbReference type="Proteomes" id="UP000632659">
    <property type="component" value="Unassembled WGS sequence"/>
</dbReference>
<evidence type="ECO:0000313" key="1">
    <source>
        <dbReference type="EMBL" id="MBC8611598.1"/>
    </source>
</evidence>
<gene>
    <name evidence="1" type="ORF">H8702_10880</name>
</gene>
<dbReference type="Gene3D" id="2.60.120.560">
    <property type="entry name" value="Exo-inulinase, domain 1"/>
    <property type="match status" value="1"/>
</dbReference>
<proteinExistence type="predicted"/>
<dbReference type="AlphaFoldDB" id="A0A8J6P5V9"/>
<sequence>MLKVMEKEIDLAASPILLEDDFSNPSLSENWDLEHSTGEWWVEDGWLTGRHRGNSGGLLYSKKGYPGNVLLDFEARTVPPCDNDLNFTWCSEGWDYHANDAGIGYIAGLNGWWEKKAGIEHYPECKMRSTTTLFTLVPGQTYHIQAGSIDGLCFIFVDGKLVIEASDPDPIDSNRFNRVGFGTYASFIQYRNFKLRQISWKPVVMEYTVEF</sequence>
<name>A0A8J6P5V9_9FIRM</name>
<keyword evidence="2" id="KW-1185">Reference proteome</keyword>